<dbReference type="EMBL" id="CAXLJM020000019">
    <property type="protein sequence ID" value="CAL8085188.1"/>
    <property type="molecule type" value="Genomic_DNA"/>
</dbReference>
<evidence type="ECO:0000313" key="2">
    <source>
        <dbReference type="Proteomes" id="UP001642540"/>
    </source>
</evidence>
<keyword evidence="2" id="KW-1185">Reference proteome</keyword>
<protein>
    <submittedName>
        <fullName evidence="1">Uncharacterized protein</fullName>
    </submittedName>
</protein>
<proteinExistence type="predicted"/>
<dbReference type="Proteomes" id="UP001642540">
    <property type="component" value="Unassembled WGS sequence"/>
</dbReference>
<dbReference type="SUPFAM" id="SSF53448">
    <property type="entry name" value="Nucleotide-diphospho-sugar transferases"/>
    <property type="match status" value="1"/>
</dbReference>
<organism evidence="1 2">
    <name type="scientific">Orchesella dallaii</name>
    <dbReference type="NCBI Taxonomy" id="48710"/>
    <lineage>
        <taxon>Eukaryota</taxon>
        <taxon>Metazoa</taxon>
        <taxon>Ecdysozoa</taxon>
        <taxon>Arthropoda</taxon>
        <taxon>Hexapoda</taxon>
        <taxon>Collembola</taxon>
        <taxon>Entomobryomorpha</taxon>
        <taxon>Entomobryoidea</taxon>
        <taxon>Orchesellidae</taxon>
        <taxon>Orchesellinae</taxon>
        <taxon>Orchesella</taxon>
    </lineage>
</organism>
<accession>A0ABP1Q0U1</accession>
<sequence>MGSGATENQIWVTYALSEEDVPKALTLCTSLRKVLTWRKVGVIVSQKLGSHPWRECLSEAFDFYFELEEHRNTKGLKENDFVKLFPLTLKSFEKILVLAPNMLVIKQCDKLFDEEQEGNGNQEFVLTRENGMSIFLVKPSPKIFNVLMTHTDFPRTNGNGTGWFHTRYYAALE</sequence>
<name>A0ABP1Q0U1_9HEXA</name>
<comment type="caution">
    <text evidence="1">The sequence shown here is derived from an EMBL/GenBank/DDBJ whole genome shotgun (WGS) entry which is preliminary data.</text>
</comment>
<reference evidence="1 2" key="1">
    <citation type="submission" date="2024-08" db="EMBL/GenBank/DDBJ databases">
        <authorList>
            <person name="Cucini C."/>
            <person name="Frati F."/>
        </authorList>
    </citation>
    <scope>NUCLEOTIDE SEQUENCE [LARGE SCALE GENOMIC DNA]</scope>
</reference>
<gene>
    <name evidence="1" type="ORF">ODALV1_LOCUS6032</name>
</gene>
<dbReference type="InterPro" id="IPR029044">
    <property type="entry name" value="Nucleotide-diphossugar_trans"/>
</dbReference>
<evidence type="ECO:0000313" key="1">
    <source>
        <dbReference type="EMBL" id="CAL8085188.1"/>
    </source>
</evidence>
<dbReference type="Gene3D" id="3.90.550.10">
    <property type="entry name" value="Spore Coat Polysaccharide Biosynthesis Protein SpsA, Chain A"/>
    <property type="match status" value="1"/>
</dbReference>